<protein>
    <submittedName>
        <fullName evidence="2">Uncharacterized protein</fullName>
    </submittedName>
</protein>
<name>A0ABU0A4S5_9BACI</name>
<keyword evidence="1" id="KW-0812">Transmembrane</keyword>
<gene>
    <name evidence="2" type="ORF">J2S74_005429</name>
</gene>
<comment type="caution">
    <text evidence="2">The sequence shown here is derived from an EMBL/GenBank/DDBJ whole genome shotgun (WGS) entry which is preliminary data.</text>
</comment>
<evidence type="ECO:0000256" key="1">
    <source>
        <dbReference type="SAM" id="Phobius"/>
    </source>
</evidence>
<reference evidence="2 3" key="1">
    <citation type="submission" date="2023-07" db="EMBL/GenBank/DDBJ databases">
        <title>Genomic Encyclopedia of Type Strains, Phase IV (KMG-IV): sequencing the most valuable type-strain genomes for metagenomic binning, comparative biology and taxonomic classification.</title>
        <authorList>
            <person name="Goeker M."/>
        </authorList>
    </citation>
    <scope>NUCLEOTIDE SEQUENCE [LARGE SCALE GENOMIC DNA]</scope>
    <source>
        <strain evidence="2 3">DSM 9768</strain>
    </source>
</reference>
<dbReference type="Proteomes" id="UP001230005">
    <property type="component" value="Unassembled WGS sequence"/>
</dbReference>
<evidence type="ECO:0000313" key="3">
    <source>
        <dbReference type="Proteomes" id="UP001230005"/>
    </source>
</evidence>
<keyword evidence="1" id="KW-1133">Transmembrane helix</keyword>
<keyword evidence="1" id="KW-0472">Membrane</keyword>
<accession>A0ABU0A4S5</accession>
<organism evidence="2 3">
    <name type="scientific">Evansella vedderi</name>
    <dbReference type="NCBI Taxonomy" id="38282"/>
    <lineage>
        <taxon>Bacteria</taxon>
        <taxon>Bacillati</taxon>
        <taxon>Bacillota</taxon>
        <taxon>Bacilli</taxon>
        <taxon>Bacillales</taxon>
        <taxon>Bacillaceae</taxon>
        <taxon>Evansella</taxon>
    </lineage>
</organism>
<sequence>MYNVRPQILPVVCIFSIVIFWNVLREFYGVSSSSFLLFLLLVIVSSSYRFKFIINDDHLVYQVFILFKYSVFKKEIYPEQIKELKFFEVGWFKKAAVIKCIKGMNIRLAILEPTEAYDHLLGFARKHNITIYKTKDYLRLERRVK</sequence>
<keyword evidence="3" id="KW-1185">Reference proteome</keyword>
<evidence type="ECO:0000313" key="2">
    <source>
        <dbReference type="EMBL" id="MDQ0257966.1"/>
    </source>
</evidence>
<feature type="transmembrane region" description="Helical" evidence="1">
    <location>
        <begin position="7"/>
        <end position="24"/>
    </location>
</feature>
<proteinExistence type="predicted"/>
<feature type="transmembrane region" description="Helical" evidence="1">
    <location>
        <begin position="30"/>
        <end position="48"/>
    </location>
</feature>
<dbReference type="RefSeq" id="WP_307332520.1">
    <property type="nucleotide sequence ID" value="NZ_JAUSUG010000039.1"/>
</dbReference>
<dbReference type="EMBL" id="JAUSUG010000039">
    <property type="protein sequence ID" value="MDQ0257966.1"/>
    <property type="molecule type" value="Genomic_DNA"/>
</dbReference>